<feature type="compositionally biased region" description="Acidic residues" evidence="3">
    <location>
        <begin position="437"/>
        <end position="450"/>
    </location>
</feature>
<feature type="region of interest" description="Disordered" evidence="3">
    <location>
        <begin position="577"/>
        <end position="616"/>
    </location>
</feature>
<evidence type="ECO:0000313" key="6">
    <source>
        <dbReference type="Proteomes" id="UP000799423"/>
    </source>
</evidence>
<feature type="compositionally biased region" description="Polar residues" evidence="3">
    <location>
        <begin position="20"/>
        <end position="30"/>
    </location>
</feature>
<dbReference type="GO" id="GO:0005634">
    <property type="term" value="C:nucleus"/>
    <property type="evidence" value="ECO:0007669"/>
    <property type="project" value="TreeGrafter"/>
</dbReference>
<dbReference type="Pfam" id="PF01612">
    <property type="entry name" value="DNA_pol_A_exo1"/>
    <property type="match status" value="1"/>
</dbReference>
<dbReference type="EMBL" id="MU006292">
    <property type="protein sequence ID" value="KAF2854646.1"/>
    <property type="molecule type" value="Genomic_DNA"/>
</dbReference>
<dbReference type="Gene3D" id="3.30.420.10">
    <property type="entry name" value="Ribonuclease H-like superfamily/Ribonuclease H"/>
    <property type="match status" value="1"/>
</dbReference>
<feature type="compositionally biased region" description="Basic and acidic residues" evidence="3">
    <location>
        <begin position="121"/>
        <end position="135"/>
    </location>
</feature>
<feature type="region of interest" description="Disordered" evidence="3">
    <location>
        <begin position="400"/>
        <end position="458"/>
    </location>
</feature>
<dbReference type="GO" id="GO:0005737">
    <property type="term" value="C:cytoplasm"/>
    <property type="evidence" value="ECO:0007669"/>
    <property type="project" value="TreeGrafter"/>
</dbReference>
<keyword evidence="1" id="KW-0540">Nuclease</keyword>
<dbReference type="InterPro" id="IPR012337">
    <property type="entry name" value="RNaseH-like_sf"/>
</dbReference>
<feature type="compositionally biased region" description="Acidic residues" evidence="3">
    <location>
        <begin position="136"/>
        <end position="148"/>
    </location>
</feature>
<sequence length="732" mass="81223">MHTTQSSCRWKRGRPIATSRRVSSPRTESGSGAPPSIVPTLHSSIRPGLWHPAQALRFAPVVTTAPYHTEHRELATDPGHLSVDPVHSAVSRIGAVASVTDQDNGTPGDELQAVLGPECDPQYKDTPTKPRHENPTEDAEQDAPEEPEPLSFQIPEDKLSAAMSAAPKTRASYWSTKLYQGPEGEALNIHYCKSKEVAEKVAKKFLTEKVVGFDIEWKPFGMVSSIKHNASLIQLACEDRIALFHISLFQGTTVQDLMPPSLKAVLESPDIYKVGVAIKGDFKRLNKYLGIEAQGVFELSRLHNLVQWYEVDPAQVNNRLVGLAAQVHQHLQLPLYKGEPLDDDPGTTSSVRESDWSLPLDLSQIHYAAADAYAGFRLYDALERKRAQLKPRPGAILVCDYDSAPKPKTPRKMKKKSVTDKDASTVTTVSTTSPTEIEQDDEKESDEYETAPEHFADSRELKEAALTESLRCSDVFENSNIVTARRVGRVKLPLLRGPHPAYPVLPGGFEPNSDITSLSDKHRTSIIPKGMSLSDTDVADIYKSSVSEDEFADAELEEALRGLAFDNDGHLKEVGAMTHKDRHNQKDESWQEFPEPRRGDAPNSSEPYSPAPASVQTAESTEFSLATNWARDYLQATIPSPKASTPSRIRATVPHLRAYHLWHHQQLAVDKIAEHLREPPLSLSTVQGYILQAITMERLQYDKASLRDVILGMPVSQRKGRWKWLAEKIGAL</sequence>
<dbReference type="GO" id="GO:0008408">
    <property type="term" value="F:3'-5' exonuclease activity"/>
    <property type="evidence" value="ECO:0007669"/>
    <property type="project" value="InterPro"/>
</dbReference>
<dbReference type="PANTHER" id="PTHR13620">
    <property type="entry name" value="3-5 EXONUCLEASE"/>
    <property type="match status" value="1"/>
</dbReference>
<dbReference type="SUPFAM" id="SSF53098">
    <property type="entry name" value="Ribonuclease H-like"/>
    <property type="match status" value="1"/>
</dbReference>
<name>A0A6A7BGJ4_9PLEO</name>
<dbReference type="PANTHER" id="PTHR13620:SF104">
    <property type="entry name" value="EXONUCLEASE 3'-5' DOMAIN-CONTAINING PROTEIN 2"/>
    <property type="match status" value="1"/>
</dbReference>
<dbReference type="OrthoDB" id="1920326at2759"/>
<feature type="region of interest" description="Disordered" evidence="3">
    <location>
        <begin position="98"/>
        <end position="151"/>
    </location>
</feature>
<proteinExistence type="predicted"/>
<reference evidence="5" key="1">
    <citation type="submission" date="2020-01" db="EMBL/GenBank/DDBJ databases">
        <authorList>
            <consortium name="DOE Joint Genome Institute"/>
            <person name="Haridas S."/>
            <person name="Albert R."/>
            <person name="Binder M."/>
            <person name="Bloem J."/>
            <person name="Labutti K."/>
            <person name="Salamov A."/>
            <person name="Andreopoulos B."/>
            <person name="Baker S.E."/>
            <person name="Barry K."/>
            <person name="Bills G."/>
            <person name="Bluhm B.H."/>
            <person name="Cannon C."/>
            <person name="Castanera R."/>
            <person name="Culley D.E."/>
            <person name="Daum C."/>
            <person name="Ezra D."/>
            <person name="Gonzalez J.B."/>
            <person name="Henrissat B."/>
            <person name="Kuo A."/>
            <person name="Liang C."/>
            <person name="Lipzen A."/>
            <person name="Lutzoni F."/>
            <person name="Magnuson J."/>
            <person name="Mondo S."/>
            <person name="Nolan M."/>
            <person name="Ohm R."/>
            <person name="Pangilinan J."/>
            <person name="Park H.-J."/>
            <person name="Ramirez L."/>
            <person name="Alfaro M."/>
            <person name="Sun H."/>
            <person name="Tritt A."/>
            <person name="Yoshinaga Y."/>
            <person name="Zwiers L.-H."/>
            <person name="Turgeon B.G."/>
            <person name="Goodwin S.B."/>
            <person name="Spatafora J.W."/>
            <person name="Crous P.W."/>
            <person name="Grigoriev I.V."/>
        </authorList>
    </citation>
    <scope>NUCLEOTIDE SEQUENCE</scope>
    <source>
        <strain evidence="5">IPT5</strain>
    </source>
</reference>
<protein>
    <recommendedName>
        <fullName evidence="4">3'-5' exonuclease domain-containing protein</fullName>
    </recommendedName>
</protein>
<evidence type="ECO:0000256" key="3">
    <source>
        <dbReference type="SAM" id="MobiDB-lite"/>
    </source>
</evidence>
<dbReference type="Proteomes" id="UP000799423">
    <property type="component" value="Unassembled WGS sequence"/>
</dbReference>
<dbReference type="CDD" id="cd06141">
    <property type="entry name" value="WRN_exo"/>
    <property type="match status" value="1"/>
</dbReference>
<evidence type="ECO:0000256" key="1">
    <source>
        <dbReference type="ARBA" id="ARBA00022722"/>
    </source>
</evidence>
<dbReference type="InterPro" id="IPR002562">
    <property type="entry name" value="3'-5'_exonuclease_dom"/>
</dbReference>
<dbReference type="AlphaFoldDB" id="A0A6A7BGJ4"/>
<organism evidence="5 6">
    <name type="scientific">Plenodomus tracheiphilus IPT5</name>
    <dbReference type="NCBI Taxonomy" id="1408161"/>
    <lineage>
        <taxon>Eukaryota</taxon>
        <taxon>Fungi</taxon>
        <taxon>Dikarya</taxon>
        <taxon>Ascomycota</taxon>
        <taxon>Pezizomycotina</taxon>
        <taxon>Dothideomycetes</taxon>
        <taxon>Pleosporomycetidae</taxon>
        <taxon>Pleosporales</taxon>
        <taxon>Pleosporineae</taxon>
        <taxon>Leptosphaeriaceae</taxon>
        <taxon>Plenodomus</taxon>
    </lineage>
</organism>
<dbReference type="SMART" id="SM00474">
    <property type="entry name" value="35EXOc"/>
    <property type="match status" value="1"/>
</dbReference>
<accession>A0A6A7BGJ4</accession>
<feature type="compositionally biased region" description="Basic and acidic residues" evidence="3">
    <location>
        <begin position="584"/>
        <end position="600"/>
    </location>
</feature>
<feature type="region of interest" description="Disordered" evidence="3">
    <location>
        <begin position="1"/>
        <end position="40"/>
    </location>
</feature>
<dbReference type="GO" id="GO:0006139">
    <property type="term" value="P:nucleobase-containing compound metabolic process"/>
    <property type="evidence" value="ECO:0007669"/>
    <property type="project" value="InterPro"/>
</dbReference>
<evidence type="ECO:0000256" key="2">
    <source>
        <dbReference type="ARBA" id="ARBA00022801"/>
    </source>
</evidence>
<gene>
    <name evidence="5" type="ORF">T440DRAFT_387194</name>
</gene>
<keyword evidence="2" id="KW-0378">Hydrolase</keyword>
<keyword evidence="6" id="KW-1185">Reference proteome</keyword>
<evidence type="ECO:0000259" key="4">
    <source>
        <dbReference type="SMART" id="SM00474"/>
    </source>
</evidence>
<feature type="domain" description="3'-5' exonuclease" evidence="4">
    <location>
        <begin position="189"/>
        <end position="387"/>
    </location>
</feature>
<dbReference type="InterPro" id="IPR036397">
    <property type="entry name" value="RNaseH_sf"/>
</dbReference>
<feature type="compositionally biased region" description="Low complexity" evidence="3">
    <location>
        <begin position="424"/>
        <end position="435"/>
    </location>
</feature>
<evidence type="ECO:0000313" key="5">
    <source>
        <dbReference type="EMBL" id="KAF2854646.1"/>
    </source>
</evidence>
<dbReference type="InterPro" id="IPR051132">
    <property type="entry name" value="3-5_Exonuclease_domain"/>
</dbReference>
<dbReference type="GO" id="GO:0003676">
    <property type="term" value="F:nucleic acid binding"/>
    <property type="evidence" value="ECO:0007669"/>
    <property type="project" value="InterPro"/>
</dbReference>